<accession>A0A1Y6BK82</accession>
<evidence type="ECO:0000313" key="1">
    <source>
        <dbReference type="EMBL" id="SMF07082.1"/>
    </source>
</evidence>
<organism evidence="1 2">
    <name type="scientific">Pseudobacteriovorax antillogorgiicola</name>
    <dbReference type="NCBI Taxonomy" id="1513793"/>
    <lineage>
        <taxon>Bacteria</taxon>
        <taxon>Pseudomonadati</taxon>
        <taxon>Bdellovibrionota</taxon>
        <taxon>Oligoflexia</taxon>
        <taxon>Oligoflexales</taxon>
        <taxon>Pseudobacteriovoracaceae</taxon>
        <taxon>Pseudobacteriovorax</taxon>
    </lineage>
</organism>
<keyword evidence="2" id="KW-1185">Reference proteome</keyword>
<protein>
    <submittedName>
        <fullName evidence="1">Uncharacterized protein</fullName>
    </submittedName>
</protein>
<dbReference type="STRING" id="1513793.SAMN06296036_104189"/>
<name>A0A1Y6BK82_9BACT</name>
<dbReference type="Proteomes" id="UP000192907">
    <property type="component" value="Unassembled WGS sequence"/>
</dbReference>
<proteinExistence type="predicted"/>
<gene>
    <name evidence="1" type="ORF">SAMN06296036_104189</name>
</gene>
<sequence length="38" mass="4220">MPRTVLVAMLQVVSICRLLIGDVHYPVKVVTSVPREEA</sequence>
<dbReference type="AlphaFoldDB" id="A0A1Y6BK82"/>
<reference evidence="2" key="1">
    <citation type="submission" date="2017-04" db="EMBL/GenBank/DDBJ databases">
        <authorList>
            <person name="Varghese N."/>
            <person name="Submissions S."/>
        </authorList>
    </citation>
    <scope>NUCLEOTIDE SEQUENCE [LARGE SCALE GENOMIC DNA]</scope>
    <source>
        <strain evidence="2">RKEM611</strain>
    </source>
</reference>
<dbReference type="EMBL" id="FWZT01000004">
    <property type="protein sequence ID" value="SMF07082.1"/>
    <property type="molecule type" value="Genomic_DNA"/>
</dbReference>
<evidence type="ECO:0000313" key="2">
    <source>
        <dbReference type="Proteomes" id="UP000192907"/>
    </source>
</evidence>